<proteinExistence type="predicted"/>
<name>A0A0R2JM94_9LACO</name>
<dbReference type="PATRIC" id="fig|1122148.6.peg.1291"/>
<evidence type="ECO:0000313" key="1">
    <source>
        <dbReference type="EMBL" id="KRN78319.1"/>
    </source>
</evidence>
<dbReference type="Proteomes" id="UP000051565">
    <property type="component" value="Unassembled WGS sequence"/>
</dbReference>
<protein>
    <submittedName>
        <fullName evidence="1">Uncharacterized protein</fullName>
    </submittedName>
</protein>
<keyword evidence="2" id="KW-1185">Reference proteome</keyword>
<evidence type="ECO:0000313" key="2">
    <source>
        <dbReference type="Proteomes" id="UP000051565"/>
    </source>
</evidence>
<dbReference type="RefSeq" id="WP_054646896.1">
    <property type="nucleotide sequence ID" value="NZ_FUXS01000011.1"/>
</dbReference>
<reference evidence="1 2" key="1">
    <citation type="journal article" date="2015" name="Genome Announc.">
        <title>Expanding the biotechnology potential of lactobacilli through comparative genomics of 213 strains and associated genera.</title>
        <authorList>
            <person name="Sun Z."/>
            <person name="Harris H.M."/>
            <person name="McCann A."/>
            <person name="Guo C."/>
            <person name="Argimon S."/>
            <person name="Zhang W."/>
            <person name="Yang X."/>
            <person name="Jeffery I.B."/>
            <person name="Cooney J.C."/>
            <person name="Kagawa T.F."/>
            <person name="Liu W."/>
            <person name="Song Y."/>
            <person name="Salvetti E."/>
            <person name="Wrobel A."/>
            <person name="Rasinkangas P."/>
            <person name="Parkhill J."/>
            <person name="Rea M.C."/>
            <person name="O'Sullivan O."/>
            <person name="Ritari J."/>
            <person name="Douillard F.P."/>
            <person name="Paul Ross R."/>
            <person name="Yang R."/>
            <person name="Briner A.E."/>
            <person name="Felis G.E."/>
            <person name="de Vos W.M."/>
            <person name="Barrangou R."/>
            <person name="Klaenhammer T.R."/>
            <person name="Caufield P.W."/>
            <person name="Cui Y."/>
            <person name="Zhang H."/>
            <person name="O'Toole P.W."/>
        </authorList>
    </citation>
    <scope>NUCLEOTIDE SEQUENCE [LARGE SCALE GENOMIC DNA]</scope>
    <source>
        <strain evidence="1 2">DSM 20690</strain>
    </source>
</reference>
<gene>
    <name evidence="1" type="ORF">IV52_GL001256</name>
</gene>
<sequence length="85" mass="9636">MACKYCENGKPLYDFNVAAVIVPNSQLGAGLQIFDDTTNSYIKSDKEPIAELDIEYCPKCGDWIGRWDENPKYKKENETKGVNIK</sequence>
<accession>A0A0R2JM94</accession>
<dbReference type="EMBL" id="JQBT01000035">
    <property type="protein sequence ID" value="KRN78319.1"/>
    <property type="molecule type" value="Genomic_DNA"/>
</dbReference>
<organism evidence="1 2">
    <name type="scientific">Fructilactobacillus lindneri DSM 20690 = JCM 11027</name>
    <dbReference type="NCBI Taxonomy" id="1122148"/>
    <lineage>
        <taxon>Bacteria</taxon>
        <taxon>Bacillati</taxon>
        <taxon>Bacillota</taxon>
        <taxon>Bacilli</taxon>
        <taxon>Lactobacillales</taxon>
        <taxon>Lactobacillaceae</taxon>
        <taxon>Fructilactobacillus</taxon>
    </lineage>
</organism>
<comment type="caution">
    <text evidence="1">The sequence shown here is derived from an EMBL/GenBank/DDBJ whole genome shotgun (WGS) entry which is preliminary data.</text>
</comment>
<dbReference type="AlphaFoldDB" id="A0A0R2JM94"/>